<feature type="non-terminal residue" evidence="2">
    <location>
        <position position="1"/>
    </location>
</feature>
<protein>
    <submittedName>
        <fullName evidence="2">Uncharacterized protein</fullName>
    </submittedName>
</protein>
<dbReference type="EMBL" id="CAJNNW010031608">
    <property type="protein sequence ID" value="CAE8708165.1"/>
    <property type="molecule type" value="Genomic_DNA"/>
</dbReference>
<reference evidence="2" key="1">
    <citation type="submission" date="2021-02" db="EMBL/GenBank/DDBJ databases">
        <authorList>
            <person name="Dougan E. K."/>
            <person name="Rhodes N."/>
            <person name="Thang M."/>
            <person name="Chan C."/>
        </authorList>
    </citation>
    <scope>NUCLEOTIDE SEQUENCE</scope>
</reference>
<proteinExistence type="predicted"/>
<evidence type="ECO:0000313" key="3">
    <source>
        <dbReference type="Proteomes" id="UP000626109"/>
    </source>
</evidence>
<feature type="compositionally biased region" description="Low complexity" evidence="1">
    <location>
        <begin position="14"/>
        <end position="25"/>
    </location>
</feature>
<evidence type="ECO:0000256" key="1">
    <source>
        <dbReference type="SAM" id="MobiDB-lite"/>
    </source>
</evidence>
<accession>A0A813KS93</accession>
<feature type="region of interest" description="Disordered" evidence="1">
    <location>
        <begin position="1"/>
        <end position="82"/>
    </location>
</feature>
<feature type="region of interest" description="Disordered" evidence="1">
    <location>
        <begin position="129"/>
        <end position="151"/>
    </location>
</feature>
<evidence type="ECO:0000313" key="2">
    <source>
        <dbReference type="EMBL" id="CAE8708165.1"/>
    </source>
</evidence>
<name>A0A813KS93_POLGL</name>
<organism evidence="2 3">
    <name type="scientific">Polarella glacialis</name>
    <name type="common">Dinoflagellate</name>
    <dbReference type="NCBI Taxonomy" id="89957"/>
    <lineage>
        <taxon>Eukaryota</taxon>
        <taxon>Sar</taxon>
        <taxon>Alveolata</taxon>
        <taxon>Dinophyceae</taxon>
        <taxon>Suessiales</taxon>
        <taxon>Suessiaceae</taxon>
        <taxon>Polarella</taxon>
    </lineage>
</organism>
<dbReference type="AlphaFoldDB" id="A0A813KS93"/>
<sequence>ERVKELQRPDGHGAASALLSQVAQSPLTSPRGDAQAEPEPVDETVGSPTGVAVLSSSRGSDRGGSGDSAAGPALEASETLKVSAEPEFRAAAKFQGTLPTRANSSDAASAELQEGAPGTLAAAFVAGHTDESSLWRSPSKGKGSGKSRDLETTTHQAVVHVISQTATRPTLGRRQGMTETLAPVELSFTAPNPVNECKPLLKTSAPRCPSSEILGEKAIDCFTALAGAQPNLAELAAERDPHGQERHGTAI</sequence>
<feature type="compositionally biased region" description="Basic and acidic residues" evidence="1">
    <location>
        <begin position="1"/>
        <end position="11"/>
    </location>
</feature>
<dbReference type="Proteomes" id="UP000626109">
    <property type="component" value="Unassembled WGS sequence"/>
</dbReference>
<gene>
    <name evidence="2" type="ORF">PGLA2088_LOCUS34818</name>
</gene>
<comment type="caution">
    <text evidence="2">The sequence shown here is derived from an EMBL/GenBank/DDBJ whole genome shotgun (WGS) entry which is preliminary data.</text>
</comment>